<proteinExistence type="predicted"/>
<name>A0A0F8XSX1_9ZZZZ</name>
<sequence length="160" mass="18144">PTPEELETFKIEQKARQAKQKAASKVKPSPKLINPTPEAAQRLQDALNRKAGAYSEKHNLRHIEPVEIWQMTQDEYKARSEGTYARCHTEYLGRGLMMDKQTTYYRGGEPVTLDPVCKVRVADARQLYGPDRVIVITDKPQKPLPDWNAAEKEVAEAVNA</sequence>
<protein>
    <submittedName>
        <fullName evidence="2">Uncharacterized protein</fullName>
    </submittedName>
</protein>
<gene>
    <name evidence="2" type="ORF">LCGC14_2907930</name>
</gene>
<organism evidence="2">
    <name type="scientific">marine sediment metagenome</name>
    <dbReference type="NCBI Taxonomy" id="412755"/>
    <lineage>
        <taxon>unclassified sequences</taxon>
        <taxon>metagenomes</taxon>
        <taxon>ecological metagenomes</taxon>
    </lineage>
</organism>
<evidence type="ECO:0000313" key="2">
    <source>
        <dbReference type="EMBL" id="KKK72038.1"/>
    </source>
</evidence>
<comment type="caution">
    <text evidence="2">The sequence shown here is derived from an EMBL/GenBank/DDBJ whole genome shotgun (WGS) entry which is preliminary data.</text>
</comment>
<accession>A0A0F8XSX1</accession>
<feature type="non-terminal residue" evidence="2">
    <location>
        <position position="1"/>
    </location>
</feature>
<feature type="region of interest" description="Disordered" evidence="1">
    <location>
        <begin position="1"/>
        <end position="38"/>
    </location>
</feature>
<dbReference type="AlphaFoldDB" id="A0A0F8XSX1"/>
<reference evidence="2" key="1">
    <citation type="journal article" date="2015" name="Nature">
        <title>Complex archaea that bridge the gap between prokaryotes and eukaryotes.</title>
        <authorList>
            <person name="Spang A."/>
            <person name="Saw J.H."/>
            <person name="Jorgensen S.L."/>
            <person name="Zaremba-Niedzwiedzka K."/>
            <person name="Martijn J."/>
            <person name="Lind A.E."/>
            <person name="van Eijk R."/>
            <person name="Schleper C."/>
            <person name="Guy L."/>
            <person name="Ettema T.J."/>
        </authorList>
    </citation>
    <scope>NUCLEOTIDE SEQUENCE</scope>
</reference>
<dbReference type="EMBL" id="LAZR01057453">
    <property type="protein sequence ID" value="KKK72038.1"/>
    <property type="molecule type" value="Genomic_DNA"/>
</dbReference>
<evidence type="ECO:0000256" key="1">
    <source>
        <dbReference type="SAM" id="MobiDB-lite"/>
    </source>
</evidence>